<dbReference type="EMBL" id="LAZR01017338">
    <property type="protein sequence ID" value="KKM00838.1"/>
    <property type="molecule type" value="Genomic_DNA"/>
</dbReference>
<organism evidence="1">
    <name type="scientific">marine sediment metagenome</name>
    <dbReference type="NCBI Taxonomy" id="412755"/>
    <lineage>
        <taxon>unclassified sequences</taxon>
        <taxon>metagenomes</taxon>
        <taxon>ecological metagenomes</taxon>
    </lineage>
</organism>
<comment type="caution">
    <text evidence="1">The sequence shown here is derived from an EMBL/GenBank/DDBJ whole genome shotgun (WGS) entry which is preliminary data.</text>
</comment>
<dbReference type="AlphaFoldDB" id="A0A0F9JPG2"/>
<name>A0A0F9JPG2_9ZZZZ</name>
<gene>
    <name evidence="1" type="ORF">LCGC14_1800480</name>
</gene>
<evidence type="ECO:0000313" key="1">
    <source>
        <dbReference type="EMBL" id="KKM00838.1"/>
    </source>
</evidence>
<accession>A0A0F9JPG2</accession>
<protein>
    <submittedName>
        <fullName evidence="1">Uncharacterized protein</fullName>
    </submittedName>
</protein>
<reference evidence="1" key="1">
    <citation type="journal article" date="2015" name="Nature">
        <title>Complex archaea that bridge the gap between prokaryotes and eukaryotes.</title>
        <authorList>
            <person name="Spang A."/>
            <person name="Saw J.H."/>
            <person name="Jorgensen S.L."/>
            <person name="Zaremba-Niedzwiedzka K."/>
            <person name="Martijn J."/>
            <person name="Lind A.E."/>
            <person name="van Eijk R."/>
            <person name="Schleper C."/>
            <person name="Guy L."/>
            <person name="Ettema T.J."/>
        </authorList>
    </citation>
    <scope>NUCLEOTIDE SEQUENCE</scope>
</reference>
<sequence>MTTVGGSINIQQEEPKITKNPKELDQVAIPLIGGDLGIEEIKANFNALLYLQTEQMAILLKLLDFLVKKELATPEEMNNEILAVTGDKDQLTGIYNEMFTRFVGYYSSLRKLMADGKIMKADVVVDTAPKGEQDV</sequence>
<proteinExistence type="predicted"/>